<keyword evidence="16" id="KW-1185">Reference proteome</keyword>
<keyword evidence="8" id="KW-0464">Manganese</keyword>
<dbReference type="InterPro" id="IPR050587">
    <property type="entry name" value="GNT1/Glycosyltrans_8"/>
</dbReference>
<dbReference type="InterPro" id="IPR002495">
    <property type="entry name" value="Glyco_trans_8"/>
</dbReference>
<feature type="compositionally biased region" description="Basic and acidic residues" evidence="14">
    <location>
        <begin position="691"/>
        <end position="707"/>
    </location>
</feature>
<dbReference type="SUPFAM" id="SSF53448">
    <property type="entry name" value="Nucleotide-diphospho-sugar transferases"/>
    <property type="match status" value="1"/>
</dbReference>
<dbReference type="EC" id="2.4.1.186" evidence="10"/>
<comment type="subcellular location">
    <subcellularLocation>
        <location evidence="2">Cytoplasm</location>
    </subcellularLocation>
</comment>
<dbReference type="PANTHER" id="PTHR11183">
    <property type="entry name" value="GLYCOGENIN SUBFAMILY MEMBER"/>
    <property type="match status" value="1"/>
</dbReference>
<evidence type="ECO:0000256" key="5">
    <source>
        <dbReference type="ARBA" id="ARBA00022723"/>
    </source>
</evidence>
<accession>A0A9P7D914</accession>
<name>A0A9P7D914_9AGAM</name>
<feature type="compositionally biased region" description="Basic and acidic residues" evidence="14">
    <location>
        <begin position="633"/>
        <end position="642"/>
    </location>
</feature>
<comment type="function">
    <text evidence="13">Self-glucosylating initiator of glycogen synthesis. It catalyzes the formation of a short alpha (1,4)-glucosyl chain covalently attached via a glucose 1-O-tyrosyl linkage to internal tyrosine residues and these chains act as primers for the elongation reaction catalyzed by glycogen synthase.</text>
</comment>
<dbReference type="Gene3D" id="3.90.550.10">
    <property type="entry name" value="Spore Coat Polysaccharide Biosynthesis Protein SpsA, Chain A"/>
    <property type="match status" value="1"/>
</dbReference>
<feature type="compositionally biased region" description="Polar residues" evidence="14">
    <location>
        <begin position="884"/>
        <end position="893"/>
    </location>
</feature>
<reference evidence="15" key="1">
    <citation type="journal article" date="2020" name="New Phytol.">
        <title>Comparative genomics reveals dynamic genome evolution in host specialist ectomycorrhizal fungi.</title>
        <authorList>
            <person name="Lofgren L.A."/>
            <person name="Nguyen N.H."/>
            <person name="Vilgalys R."/>
            <person name="Ruytinx J."/>
            <person name="Liao H.L."/>
            <person name="Branco S."/>
            <person name="Kuo A."/>
            <person name="LaButti K."/>
            <person name="Lipzen A."/>
            <person name="Andreopoulos W."/>
            <person name="Pangilinan J."/>
            <person name="Riley R."/>
            <person name="Hundley H."/>
            <person name="Na H."/>
            <person name="Barry K."/>
            <person name="Grigoriev I.V."/>
            <person name="Stajich J.E."/>
            <person name="Kennedy P.G."/>
        </authorList>
    </citation>
    <scope>NUCLEOTIDE SEQUENCE</scope>
    <source>
        <strain evidence="15">DOB743</strain>
    </source>
</reference>
<proteinExistence type="inferred from homology"/>
<feature type="compositionally biased region" description="Basic residues" evidence="14">
    <location>
        <begin position="775"/>
        <end position="786"/>
    </location>
</feature>
<protein>
    <recommendedName>
        <fullName evidence="10">glycogenin glucosyltransferase</fullName>
        <ecNumber evidence="10">2.4.1.186</ecNumber>
    </recommendedName>
</protein>
<evidence type="ECO:0000313" key="16">
    <source>
        <dbReference type="Proteomes" id="UP000714275"/>
    </source>
</evidence>
<feature type="compositionally biased region" description="Basic and acidic residues" evidence="14">
    <location>
        <begin position="338"/>
        <end position="348"/>
    </location>
</feature>
<dbReference type="Pfam" id="PF01501">
    <property type="entry name" value="Glyco_transf_8"/>
    <property type="match status" value="1"/>
</dbReference>
<feature type="region of interest" description="Disordered" evidence="14">
    <location>
        <begin position="440"/>
        <end position="732"/>
    </location>
</feature>
<evidence type="ECO:0000256" key="7">
    <source>
        <dbReference type="ARBA" id="ARBA00023180"/>
    </source>
</evidence>
<dbReference type="FunFam" id="3.90.550.10:FF:000092">
    <property type="entry name" value="Glycogenin 2"/>
    <property type="match status" value="1"/>
</dbReference>
<evidence type="ECO:0000256" key="3">
    <source>
        <dbReference type="ARBA" id="ARBA00022490"/>
    </source>
</evidence>
<dbReference type="GO" id="GO:0005737">
    <property type="term" value="C:cytoplasm"/>
    <property type="evidence" value="ECO:0007669"/>
    <property type="project" value="UniProtKB-SubCell"/>
</dbReference>
<evidence type="ECO:0000256" key="6">
    <source>
        <dbReference type="ARBA" id="ARBA00023056"/>
    </source>
</evidence>
<feature type="compositionally biased region" description="Low complexity" evidence="14">
    <location>
        <begin position="854"/>
        <end position="882"/>
    </location>
</feature>
<keyword evidence="5" id="KW-0479">Metal-binding</keyword>
<evidence type="ECO:0000256" key="14">
    <source>
        <dbReference type="SAM" id="MobiDB-lite"/>
    </source>
</evidence>
<evidence type="ECO:0000256" key="9">
    <source>
        <dbReference type="ARBA" id="ARBA00038162"/>
    </source>
</evidence>
<evidence type="ECO:0000313" key="15">
    <source>
        <dbReference type="EMBL" id="KAG1783498.1"/>
    </source>
</evidence>
<keyword evidence="6" id="KW-0320">Glycogen biosynthesis</keyword>
<keyword evidence="3" id="KW-0963">Cytoplasm</keyword>
<dbReference type="CDD" id="cd02537">
    <property type="entry name" value="GT8_Glycogenin"/>
    <property type="match status" value="1"/>
</dbReference>
<evidence type="ECO:0000256" key="2">
    <source>
        <dbReference type="ARBA" id="ARBA00004496"/>
    </source>
</evidence>
<feature type="compositionally biased region" description="Acidic residues" evidence="14">
    <location>
        <begin position="708"/>
        <end position="718"/>
    </location>
</feature>
<keyword evidence="7" id="KW-0325">Glycoprotein</keyword>
<dbReference type="EMBL" id="JABBWD010000001">
    <property type="protein sequence ID" value="KAG1783498.1"/>
    <property type="molecule type" value="Genomic_DNA"/>
</dbReference>
<feature type="compositionally biased region" description="Low complexity" evidence="14">
    <location>
        <begin position="518"/>
        <end position="535"/>
    </location>
</feature>
<sequence>MSIHFAFVTLVTSDSYLPGALAISGALKDVHQTEPHEVKYDTVCIVTPETLDITTIKLLRKTYDIVIGVEVIDQSDLTGLNLLGRPDLNTVLTKLHVFRLAQYSKVIFLDADVLPLRPLSHLFHLDHEFSAVPDVGWPDIFNSGVMVLSPSEDKFTELQELLKTNGSWDGGDQGILNEWRGGNWNRLSFTYNTTPTAAYTYAPAYERFGSQISVVHFIGPNKPWHSIPYRAPGSFTQVPSSEMEHQSTLSEPAKQPQQAYDYGSLVDRWYSVYDKHYRSKPISPDLGVPVSKYVSRWEDETNARATVESTGASGGGPLGLDVLRRLALQGMGVMGFRSGDRSKGEGEYKSMPLEGRLDLMRPRPAKQKKPEEPDSHQTAAEPPDTNLSEAVAEPTTPVQQIGSLSLDSSVRWTTLPTPNADEVPPAPLSRLLSLPPTPLHFVSSPSEPVVRLNQPKSPLSLQERRMERSRPTSPPLLSWNAAIEAPPKTISTPSAFPRDTYFPNVWDNSPCRNKDPGSSSRSSSSMTSETDATSTEVSPVQGDPSPETLFSPPPVPEIPQMLLQLGHYRNVTGPITEGGAAPPTPDRTKVKRVFPWEERPRVTPTRVFPEDEPRPQGSMFFQSPPRSALPSTPERKLSREFGAHQPMPSPLAGFPSLTSGNMWDAVPGIHKFASKLVRPPGPTPLATAFENPKKPWEEKSEASSHDGDVEDEMDSDEDEGRRTATEVRSRSSSITIVRKKYQSFGVQTDAKEMRTQSVQVSSEEDVAIKRLVKVRTRSGSMKKHWHPSSSLGVLPPVMNVAAGAEPTGLLSPAVSQVSTPRSYVPSAMMGSRETLLPPQTPEQHGETTPRAKRSTTPSPRSSPSRLFSSESPTSSSLGSASPAEGQSPSTPSRASRVWDPARGVELFKRGSEEVLARFLKISSREESKRRM</sequence>
<comment type="cofactor">
    <cofactor evidence="1">
        <name>Mn(2+)</name>
        <dbReference type="ChEBI" id="CHEBI:29035"/>
    </cofactor>
</comment>
<organism evidence="15 16">
    <name type="scientific">Suillus placidus</name>
    <dbReference type="NCBI Taxonomy" id="48579"/>
    <lineage>
        <taxon>Eukaryota</taxon>
        <taxon>Fungi</taxon>
        <taxon>Dikarya</taxon>
        <taxon>Basidiomycota</taxon>
        <taxon>Agaricomycotina</taxon>
        <taxon>Agaricomycetes</taxon>
        <taxon>Agaricomycetidae</taxon>
        <taxon>Boletales</taxon>
        <taxon>Suillineae</taxon>
        <taxon>Suillaceae</taxon>
        <taxon>Suillus</taxon>
    </lineage>
</organism>
<evidence type="ECO:0000256" key="10">
    <source>
        <dbReference type="ARBA" id="ARBA00038934"/>
    </source>
</evidence>
<evidence type="ECO:0000256" key="1">
    <source>
        <dbReference type="ARBA" id="ARBA00001936"/>
    </source>
</evidence>
<comment type="catalytic activity">
    <reaction evidence="12">
        <text>L-tyrosyl-[glycogenin] + UDP-alpha-D-glucose = alpha-D-glucosyl-L-tyrosyl-[glycogenin] + UDP + H(+)</text>
        <dbReference type="Rhea" id="RHEA:23360"/>
        <dbReference type="Rhea" id="RHEA-COMP:14604"/>
        <dbReference type="Rhea" id="RHEA-COMP:14605"/>
        <dbReference type="ChEBI" id="CHEBI:15378"/>
        <dbReference type="ChEBI" id="CHEBI:46858"/>
        <dbReference type="ChEBI" id="CHEBI:58223"/>
        <dbReference type="ChEBI" id="CHEBI:58885"/>
        <dbReference type="ChEBI" id="CHEBI:140573"/>
        <dbReference type="EC" id="2.4.1.186"/>
    </reaction>
</comment>
<gene>
    <name evidence="15" type="ORF">EV702DRAFT_722</name>
</gene>
<dbReference type="AlphaFoldDB" id="A0A9P7D914"/>
<feature type="region of interest" description="Disordered" evidence="14">
    <location>
        <begin position="809"/>
        <end position="899"/>
    </location>
</feature>
<evidence type="ECO:0000256" key="12">
    <source>
        <dbReference type="ARBA" id="ARBA00052293"/>
    </source>
</evidence>
<dbReference type="OrthoDB" id="2014201at2759"/>
<evidence type="ECO:0000256" key="4">
    <source>
        <dbReference type="ARBA" id="ARBA00022679"/>
    </source>
</evidence>
<feature type="compositionally biased region" description="Basic and acidic residues" evidence="14">
    <location>
        <begin position="719"/>
        <end position="729"/>
    </location>
</feature>
<dbReference type="GO" id="GO:0005978">
    <property type="term" value="P:glycogen biosynthetic process"/>
    <property type="evidence" value="ECO:0007669"/>
    <property type="project" value="UniProtKB-KW"/>
</dbReference>
<dbReference type="Proteomes" id="UP000714275">
    <property type="component" value="Unassembled WGS sequence"/>
</dbReference>
<dbReference type="GO" id="GO:0046872">
    <property type="term" value="F:metal ion binding"/>
    <property type="evidence" value="ECO:0007669"/>
    <property type="project" value="UniProtKB-KW"/>
</dbReference>
<dbReference type="InterPro" id="IPR029044">
    <property type="entry name" value="Nucleotide-diphossugar_trans"/>
</dbReference>
<feature type="region of interest" description="Disordered" evidence="14">
    <location>
        <begin position="335"/>
        <end position="388"/>
    </location>
</feature>
<evidence type="ECO:0000256" key="13">
    <source>
        <dbReference type="ARBA" id="ARBA00057883"/>
    </source>
</evidence>
<evidence type="ECO:0000256" key="11">
    <source>
        <dbReference type="ARBA" id="ARBA00050886"/>
    </source>
</evidence>
<comment type="similarity">
    <text evidence="9">Belongs to the glycosyltransferase 8 family. Glycogenin subfamily.</text>
</comment>
<comment type="catalytic activity">
    <reaction evidence="11">
        <text>[1,4-alpha-D-glucosyl](n)-L-tyrosyl-[glycogenin] + UDP-alpha-D-glucose = [1,4-alpha-D-glucosyl](n+1)-L-tyrosyl-[glycogenin] + UDP + H(+)</text>
        <dbReference type="Rhea" id="RHEA:56560"/>
        <dbReference type="Rhea" id="RHEA-COMP:14606"/>
        <dbReference type="Rhea" id="RHEA-COMP:14607"/>
        <dbReference type="ChEBI" id="CHEBI:15378"/>
        <dbReference type="ChEBI" id="CHEBI:58223"/>
        <dbReference type="ChEBI" id="CHEBI:58885"/>
        <dbReference type="ChEBI" id="CHEBI:140574"/>
        <dbReference type="EC" id="2.4.1.186"/>
    </reaction>
</comment>
<evidence type="ECO:0000256" key="8">
    <source>
        <dbReference type="ARBA" id="ARBA00023211"/>
    </source>
</evidence>
<dbReference type="GO" id="GO:0008466">
    <property type="term" value="F:glycogenin glucosyltransferase activity"/>
    <property type="evidence" value="ECO:0007669"/>
    <property type="project" value="UniProtKB-EC"/>
</dbReference>
<keyword evidence="4" id="KW-0808">Transferase</keyword>
<feature type="region of interest" description="Disordered" evidence="14">
    <location>
        <begin position="775"/>
        <end position="794"/>
    </location>
</feature>
<comment type="caution">
    <text evidence="15">The sequence shown here is derived from an EMBL/GenBank/DDBJ whole genome shotgun (WGS) entry which is preliminary data.</text>
</comment>